<dbReference type="Gene3D" id="3.30.70.1290">
    <property type="entry name" value="Transposase IS200-like"/>
    <property type="match status" value="1"/>
</dbReference>
<evidence type="ECO:0000313" key="2">
    <source>
        <dbReference type="EMBL" id="NML59219.1"/>
    </source>
</evidence>
<dbReference type="EMBL" id="JABBGF010000004">
    <property type="protein sequence ID" value="NML59219.1"/>
    <property type="molecule type" value="Genomic_DNA"/>
</dbReference>
<dbReference type="SUPFAM" id="SSF143422">
    <property type="entry name" value="Transposase IS200-like"/>
    <property type="match status" value="1"/>
</dbReference>
<dbReference type="SMART" id="SM01321">
    <property type="entry name" value="Y1_Tnp"/>
    <property type="match status" value="1"/>
</dbReference>
<dbReference type="Pfam" id="PF01797">
    <property type="entry name" value="Y1_Tnp"/>
    <property type="match status" value="1"/>
</dbReference>
<reference evidence="2 3" key="1">
    <citation type="submission" date="2020-04" db="EMBL/GenBank/DDBJ databases">
        <title>Chryseobacterium sp. RJ-7-14 sp. nov., isolated from Jeju soil.</title>
        <authorList>
            <person name="Dahal R.H."/>
            <person name="Chaudhary D.K."/>
        </authorList>
    </citation>
    <scope>NUCLEOTIDE SEQUENCE [LARGE SCALE GENOMIC DNA]</scope>
    <source>
        <strain evidence="2 3">RJ-7-14</strain>
    </source>
</reference>
<organism evidence="2 3">
    <name type="scientific">Chryseobacterium cheonjiense</name>
    <dbReference type="NCBI Taxonomy" id="2728845"/>
    <lineage>
        <taxon>Bacteria</taxon>
        <taxon>Pseudomonadati</taxon>
        <taxon>Bacteroidota</taxon>
        <taxon>Flavobacteriia</taxon>
        <taxon>Flavobacteriales</taxon>
        <taxon>Weeksellaceae</taxon>
        <taxon>Chryseobacterium group</taxon>
        <taxon>Chryseobacterium</taxon>
    </lineage>
</organism>
<protein>
    <submittedName>
        <fullName evidence="2">Transposase</fullName>
    </submittedName>
</protein>
<dbReference type="GO" id="GO:0004803">
    <property type="term" value="F:transposase activity"/>
    <property type="evidence" value="ECO:0007669"/>
    <property type="project" value="InterPro"/>
</dbReference>
<dbReference type="InterPro" id="IPR036515">
    <property type="entry name" value="Transposase_17_sf"/>
</dbReference>
<accession>A0A7Y0A9M4</accession>
<feature type="domain" description="Transposase IS200-like" evidence="1">
    <location>
        <begin position="9"/>
        <end position="128"/>
    </location>
</feature>
<dbReference type="RefSeq" id="WP_169232561.1">
    <property type="nucleotide sequence ID" value="NZ_JABBGF010000004.1"/>
</dbReference>
<keyword evidence="3" id="KW-1185">Reference proteome</keyword>
<comment type="caution">
    <text evidence="2">The sequence shown here is derived from an EMBL/GenBank/DDBJ whole genome shotgun (WGS) entry which is preliminary data.</text>
</comment>
<evidence type="ECO:0000313" key="3">
    <source>
        <dbReference type="Proteomes" id="UP000552615"/>
    </source>
</evidence>
<dbReference type="GO" id="GO:0006313">
    <property type="term" value="P:DNA transposition"/>
    <property type="evidence" value="ECO:0007669"/>
    <property type="project" value="InterPro"/>
</dbReference>
<dbReference type="NCBIfam" id="NF047646">
    <property type="entry name" value="REP_Tyr_transpos"/>
    <property type="match status" value="1"/>
</dbReference>
<dbReference type="Proteomes" id="UP000552615">
    <property type="component" value="Unassembled WGS sequence"/>
</dbReference>
<dbReference type="InterPro" id="IPR052715">
    <property type="entry name" value="RAYT_transposase"/>
</dbReference>
<dbReference type="GO" id="GO:0043565">
    <property type="term" value="F:sequence-specific DNA binding"/>
    <property type="evidence" value="ECO:0007669"/>
    <property type="project" value="TreeGrafter"/>
</dbReference>
<dbReference type="PANTHER" id="PTHR36966:SF1">
    <property type="entry name" value="REP-ASSOCIATED TYROSINE TRANSPOSASE"/>
    <property type="match status" value="1"/>
</dbReference>
<dbReference type="PANTHER" id="PTHR36966">
    <property type="entry name" value="REP-ASSOCIATED TYROSINE TRANSPOSASE"/>
    <property type="match status" value="1"/>
</dbReference>
<dbReference type="InterPro" id="IPR002686">
    <property type="entry name" value="Transposase_17"/>
</dbReference>
<dbReference type="AlphaFoldDB" id="A0A7Y0A9M4"/>
<evidence type="ECO:0000259" key="1">
    <source>
        <dbReference type="SMART" id="SM01321"/>
    </source>
</evidence>
<gene>
    <name evidence="2" type="ORF">HHL20_17970</name>
</gene>
<proteinExistence type="predicted"/>
<name>A0A7Y0A9M4_9FLAO</name>
<sequence length="188" mass="22263">MSRNYKFHNPEGLYFVSFAVVGWLNVFIKDEYIELLLKSLRFCQKNKGMEIHAWCIMPNHVHLVFRSVNGQKPELLLGDFKRFTSKAVVSAIKENAKEPRNKFLLNFFLKEGLKTSNVNKYQFWRHDNHPIELWSNRVIWQKINYTHKNPVKAGLVTNAEEYRYSSAIDYADEKGLLEDIVVFRMFNI</sequence>